<protein>
    <recommendedName>
        <fullName evidence="1">RNase H type-1 domain-containing protein</fullName>
    </recommendedName>
</protein>
<evidence type="ECO:0000313" key="2">
    <source>
        <dbReference type="EMBL" id="CAL1408963.1"/>
    </source>
</evidence>
<accession>A0AAV2GE19</accession>
<dbReference type="Proteomes" id="UP001497516">
    <property type="component" value="Chromosome 8"/>
</dbReference>
<name>A0AAV2GE19_9ROSI</name>
<organism evidence="2 3">
    <name type="scientific">Linum trigynum</name>
    <dbReference type="NCBI Taxonomy" id="586398"/>
    <lineage>
        <taxon>Eukaryota</taxon>
        <taxon>Viridiplantae</taxon>
        <taxon>Streptophyta</taxon>
        <taxon>Embryophyta</taxon>
        <taxon>Tracheophyta</taxon>
        <taxon>Spermatophyta</taxon>
        <taxon>Magnoliopsida</taxon>
        <taxon>eudicotyledons</taxon>
        <taxon>Gunneridae</taxon>
        <taxon>Pentapetalae</taxon>
        <taxon>rosids</taxon>
        <taxon>fabids</taxon>
        <taxon>Malpighiales</taxon>
        <taxon>Linaceae</taxon>
        <taxon>Linum</taxon>
    </lineage>
</organism>
<dbReference type="InterPro" id="IPR002156">
    <property type="entry name" value="RNaseH_domain"/>
</dbReference>
<sequence>MKRILTTMEALIEKEGRVLEEVGDATESEAELSPKCLVCWDPCEMLEHMFLSCRVAVDLWNSSGFAGEVITPEVTNFALVLRKFIEQDSGTERNWVVLRKFIEQNFAFVALLWRIWKSRNWVVFDHVQYSVSTLVRQYEAQVREWLASMQPSQDQRMPGQVSRGLAEVGRVLSFSCFVDGAAAPGSHGEGGLVVRDAMGRVCFVQGFYYAGLVDPFIVELMAFRDAIWWCSLKDFAEVKFCGDAKVVIEKVQSRDARDVKGGWIFV</sequence>
<dbReference type="Pfam" id="PF13456">
    <property type="entry name" value="RVT_3"/>
    <property type="match status" value="1"/>
</dbReference>
<proteinExistence type="predicted"/>
<dbReference type="GO" id="GO:0004523">
    <property type="term" value="F:RNA-DNA hybrid ribonuclease activity"/>
    <property type="evidence" value="ECO:0007669"/>
    <property type="project" value="InterPro"/>
</dbReference>
<dbReference type="EMBL" id="OZ034821">
    <property type="protein sequence ID" value="CAL1408963.1"/>
    <property type="molecule type" value="Genomic_DNA"/>
</dbReference>
<evidence type="ECO:0000313" key="3">
    <source>
        <dbReference type="Proteomes" id="UP001497516"/>
    </source>
</evidence>
<dbReference type="AlphaFoldDB" id="A0AAV2GE19"/>
<reference evidence="2 3" key="1">
    <citation type="submission" date="2024-04" db="EMBL/GenBank/DDBJ databases">
        <authorList>
            <person name="Fracassetti M."/>
        </authorList>
    </citation>
    <scope>NUCLEOTIDE SEQUENCE [LARGE SCALE GENOMIC DNA]</scope>
</reference>
<evidence type="ECO:0000259" key="1">
    <source>
        <dbReference type="Pfam" id="PF13456"/>
    </source>
</evidence>
<keyword evidence="3" id="KW-1185">Reference proteome</keyword>
<feature type="domain" description="RNase H type-1" evidence="1">
    <location>
        <begin position="186"/>
        <end position="255"/>
    </location>
</feature>
<dbReference type="GO" id="GO:0003676">
    <property type="term" value="F:nucleic acid binding"/>
    <property type="evidence" value="ECO:0007669"/>
    <property type="project" value="InterPro"/>
</dbReference>
<gene>
    <name evidence="2" type="ORF">LTRI10_LOCUS48514</name>
</gene>